<evidence type="ECO:0000259" key="1">
    <source>
        <dbReference type="Pfam" id="PF10105"/>
    </source>
</evidence>
<proteinExistence type="predicted"/>
<evidence type="ECO:0000313" key="2">
    <source>
        <dbReference type="EMBL" id="PRR77294.1"/>
    </source>
</evidence>
<dbReference type="InterPro" id="IPR018768">
    <property type="entry name" value="DUF2344"/>
</dbReference>
<keyword evidence="3" id="KW-1185">Reference proteome</keyword>
<name>A0A2T0B110_9CLOT</name>
<dbReference type="RefSeq" id="WP_242975599.1">
    <property type="nucleotide sequence ID" value="NZ_PVXO01000066.1"/>
</dbReference>
<dbReference type="NCBIfam" id="TIGR03936">
    <property type="entry name" value="sam_1_link_chp"/>
    <property type="match status" value="1"/>
</dbReference>
<dbReference type="AlphaFoldDB" id="A0A2T0B110"/>
<dbReference type="Proteomes" id="UP000239706">
    <property type="component" value="Unassembled WGS sequence"/>
</dbReference>
<organism evidence="2 3">
    <name type="scientific">Clostridium liquoris</name>
    <dbReference type="NCBI Taxonomy" id="1289519"/>
    <lineage>
        <taxon>Bacteria</taxon>
        <taxon>Bacillati</taxon>
        <taxon>Bacillota</taxon>
        <taxon>Clostridia</taxon>
        <taxon>Eubacteriales</taxon>
        <taxon>Clostridiaceae</taxon>
        <taxon>Clostridium</taxon>
    </lineage>
</organism>
<comment type="caution">
    <text evidence="2">The sequence shown here is derived from an EMBL/GenBank/DDBJ whole genome shotgun (WGS) entry which is preliminary data.</text>
</comment>
<accession>A0A2T0B110</accession>
<gene>
    <name evidence="2" type="ORF">CLLI_24650</name>
</gene>
<reference evidence="2 3" key="1">
    <citation type="submission" date="2018-03" db="EMBL/GenBank/DDBJ databases">
        <title>Genome sequence of Clostridium liquoris DSM 100320.</title>
        <authorList>
            <person name="Poehlein A."/>
            <person name="Daniel R."/>
        </authorList>
    </citation>
    <scope>NUCLEOTIDE SEQUENCE [LARGE SCALE GENOMIC DNA]</scope>
    <source>
        <strain evidence="2 3">DSM 100320</strain>
    </source>
</reference>
<protein>
    <recommendedName>
        <fullName evidence="1">DUF2344 domain-containing protein</fullName>
    </recommendedName>
</protein>
<feature type="domain" description="DUF2344" evidence="1">
    <location>
        <begin position="4"/>
        <end position="193"/>
    </location>
</feature>
<dbReference type="Pfam" id="PF10105">
    <property type="entry name" value="DUF2344"/>
    <property type="match status" value="1"/>
</dbReference>
<sequence>MKVRYLIKFSKESNIKFISHLDLMRTLQKIIKRSGLPIEYSQGFNPHMNISIAQPLSVGMYSKGEYMDVIFKEPLSNFYIKDKLNESSPMTIRFIEVVKIRQIEDNKKKIPQSMAAVDGARYSITIKYKDASKIDEEIKALPKMKQWNIIKKGKSGEKEVDIRPMLKEFKYKVEGNNLNLQVLVSCGSKENLSADLLSKFVQENTSNADLDAFVQIQREEMYALENKKYVPLYKFLGNL</sequence>
<evidence type="ECO:0000313" key="3">
    <source>
        <dbReference type="Proteomes" id="UP000239706"/>
    </source>
</evidence>
<dbReference type="EMBL" id="PVXO01000066">
    <property type="protein sequence ID" value="PRR77294.1"/>
    <property type="molecule type" value="Genomic_DNA"/>
</dbReference>